<dbReference type="SMART" id="SM00342">
    <property type="entry name" value="HTH_ARAC"/>
    <property type="match status" value="1"/>
</dbReference>
<keyword evidence="2" id="KW-0238">DNA-binding</keyword>
<keyword evidence="7" id="KW-1185">Reference proteome</keyword>
<keyword evidence="4" id="KW-0812">Transmembrane</keyword>
<dbReference type="InterPro" id="IPR018062">
    <property type="entry name" value="HTH_AraC-typ_CS"/>
</dbReference>
<dbReference type="Pfam" id="PF12833">
    <property type="entry name" value="HTH_18"/>
    <property type="match status" value="1"/>
</dbReference>
<comment type="caution">
    <text evidence="6">The sequence shown here is derived from an EMBL/GenBank/DDBJ whole genome shotgun (WGS) entry which is preliminary data.</text>
</comment>
<dbReference type="PROSITE" id="PS01124">
    <property type="entry name" value="HTH_ARAC_FAMILY_2"/>
    <property type="match status" value="1"/>
</dbReference>
<keyword evidence="4" id="KW-0472">Membrane</keyword>
<dbReference type="RefSeq" id="WP_209972155.1">
    <property type="nucleotide sequence ID" value="NZ_JAGGLB010000008.1"/>
</dbReference>
<dbReference type="PANTHER" id="PTHR43280">
    <property type="entry name" value="ARAC-FAMILY TRANSCRIPTIONAL REGULATOR"/>
    <property type="match status" value="1"/>
</dbReference>
<reference evidence="6 7" key="1">
    <citation type="submission" date="2021-03" db="EMBL/GenBank/DDBJ databases">
        <title>Genomic Encyclopedia of Type Strains, Phase IV (KMG-IV): sequencing the most valuable type-strain genomes for metagenomic binning, comparative biology and taxonomic classification.</title>
        <authorList>
            <person name="Goeker M."/>
        </authorList>
    </citation>
    <scope>NUCLEOTIDE SEQUENCE [LARGE SCALE GENOMIC DNA]</scope>
    <source>
        <strain evidence="6 7">DSM 26048</strain>
    </source>
</reference>
<sequence length="797" mass="91243">MKLLDKMVGAAQKRAFLLRLIAYTLLVSLTPLLLSSLFFYYNTQTSLKSELDKANSSYLNQTANAMEMLLMQTKKSIEQFMVDSSLKDFEMFPRGHYYEHNPGSFADKELVFLERYLNLKKKVIWNLENLQYTNNFIDSVYYVERTKGIVLEPFGAHPGSSESLTFEEAWNRLPENIDVYPFFMSLRKIKEPNGRWHEVLPVLYKTSNSNNFIVVNLHVEKMNQKMITETRSEMSRAFLVLSDRGHILLHDGVESSYEAILQDMKDRTQLTANLQPAEIINKGKNLLITYKTSSMLGWTFVNAVDLNDLYRGIANLRSVIAAVSLLLLTVTGLLCIFMSRSIYTPLRKLITYIKSFDTTAEISQQNNKRINELNWIQTSWDQAIDDNKSMRDRLKESLPAYKDKFLASLIMNPIYSNDYIEERMAFLGIACRQDHLALLLLFTEDDQSTPADIMSKNITSIKIMDTLEAQIEDCGSGFVVELAEGCIAIVIHRDPNDPGEVFSFAEQIRQEIKVEFDIHCTIGIGRPCPGWKDLKVAYEEAKEAILCRNISGTGEVIYIEDVRLESRQVFAYPKSAEMILHGYVKNGQVESAKQSLEQWIEAIIMQDEGIQYRHVQGAFMQLLVNLTDIADNVQLDLNQSMKIQNNLYAVLLQLKDIEEMAAFIGEIIECTALHIHETFQLKSNLHVEEVLRMIDESCGADVTLTTAAERLNLNPSYLSRVFKESTGGTLMDYLTGVRIEKSKHLLTESSLKIKEIGERLGYTQANYFTKLFRSYTGLTPGEYRRKYGNNDLKDLKD</sequence>
<evidence type="ECO:0000256" key="3">
    <source>
        <dbReference type="ARBA" id="ARBA00023163"/>
    </source>
</evidence>
<name>A0ABS4IX14_9BACL</name>
<accession>A0ABS4IX14</accession>
<proteinExistence type="predicted"/>
<dbReference type="PROSITE" id="PS00041">
    <property type="entry name" value="HTH_ARAC_FAMILY_1"/>
    <property type="match status" value="1"/>
</dbReference>
<feature type="transmembrane region" description="Helical" evidence="4">
    <location>
        <begin position="319"/>
        <end position="338"/>
    </location>
</feature>
<evidence type="ECO:0000256" key="2">
    <source>
        <dbReference type="ARBA" id="ARBA00023125"/>
    </source>
</evidence>
<dbReference type="Gene3D" id="1.10.10.60">
    <property type="entry name" value="Homeodomain-like"/>
    <property type="match status" value="2"/>
</dbReference>
<dbReference type="SUPFAM" id="SSF46689">
    <property type="entry name" value="Homeodomain-like"/>
    <property type="match status" value="2"/>
</dbReference>
<dbReference type="PANTHER" id="PTHR43280:SF2">
    <property type="entry name" value="HTH-TYPE TRANSCRIPTIONAL REGULATOR EXSA"/>
    <property type="match status" value="1"/>
</dbReference>
<feature type="transmembrane region" description="Helical" evidence="4">
    <location>
        <begin position="20"/>
        <end position="41"/>
    </location>
</feature>
<dbReference type="InterPro" id="IPR018060">
    <property type="entry name" value="HTH_AraC"/>
</dbReference>
<evidence type="ECO:0000313" key="6">
    <source>
        <dbReference type="EMBL" id="MBP1991406.1"/>
    </source>
</evidence>
<keyword evidence="1" id="KW-0805">Transcription regulation</keyword>
<dbReference type="InterPro" id="IPR041522">
    <property type="entry name" value="CdaR_GGDEF"/>
</dbReference>
<evidence type="ECO:0000259" key="5">
    <source>
        <dbReference type="PROSITE" id="PS01124"/>
    </source>
</evidence>
<feature type="domain" description="HTH araC/xylS-type" evidence="5">
    <location>
        <begin position="688"/>
        <end position="786"/>
    </location>
</feature>
<organism evidence="6 7">
    <name type="scientific">Paenibacillus eucommiae</name>
    <dbReference type="NCBI Taxonomy" id="1355755"/>
    <lineage>
        <taxon>Bacteria</taxon>
        <taxon>Bacillati</taxon>
        <taxon>Bacillota</taxon>
        <taxon>Bacilli</taxon>
        <taxon>Bacillales</taxon>
        <taxon>Paenibacillaceae</taxon>
        <taxon>Paenibacillus</taxon>
    </lineage>
</organism>
<dbReference type="InterPro" id="IPR020449">
    <property type="entry name" value="Tscrpt_reg_AraC-type_HTH"/>
</dbReference>
<dbReference type="EMBL" id="JAGGLB010000008">
    <property type="protein sequence ID" value="MBP1991406.1"/>
    <property type="molecule type" value="Genomic_DNA"/>
</dbReference>
<dbReference type="Pfam" id="PF17853">
    <property type="entry name" value="GGDEF_2"/>
    <property type="match status" value="1"/>
</dbReference>
<gene>
    <name evidence="6" type="ORF">J2Z66_003013</name>
</gene>
<keyword evidence="4" id="KW-1133">Transmembrane helix</keyword>
<dbReference type="InterPro" id="IPR009057">
    <property type="entry name" value="Homeodomain-like_sf"/>
</dbReference>
<evidence type="ECO:0000313" key="7">
    <source>
        <dbReference type="Proteomes" id="UP001519287"/>
    </source>
</evidence>
<evidence type="ECO:0000256" key="4">
    <source>
        <dbReference type="SAM" id="Phobius"/>
    </source>
</evidence>
<protein>
    <submittedName>
        <fullName evidence="6">AraC-like DNA-binding protein</fullName>
    </submittedName>
</protein>
<keyword evidence="3" id="KW-0804">Transcription</keyword>
<dbReference type="Proteomes" id="UP001519287">
    <property type="component" value="Unassembled WGS sequence"/>
</dbReference>
<dbReference type="PRINTS" id="PR00032">
    <property type="entry name" value="HTHARAC"/>
</dbReference>
<evidence type="ECO:0000256" key="1">
    <source>
        <dbReference type="ARBA" id="ARBA00023015"/>
    </source>
</evidence>